<keyword evidence="3" id="KW-1185">Reference proteome</keyword>
<accession>A0A7D9EF01</accession>
<evidence type="ECO:0000313" key="3">
    <source>
        <dbReference type="Proteomes" id="UP001152795"/>
    </source>
</evidence>
<sequence>MNEQARIESQTVQASSESVKVPGDTSDAFLEDLIQKVVHGFVSSLQNDLPDMWQSFNEVLQIIQPYSSLIEGNAQLMHYVERTYHHVCEKPDCGLDLNALVLAFPQQISKLQDDCTSAINRKVKFPSGTQDLEAGIGLPAKKIREKKGISVPKGAVISPPEEIFDDNVVNIKHVFPSNKLNINDLRKSLPFVVYEIGLREASWGRPLGITATALNTDLAEMLPGVVSPRTSGLHLIDEISPTNKKCVQDKKDAREEKAVKRPLTGREIVERFVKGHFLGSTKFAYLNRAESKHYDPYNLVVVPRKKMNPEHFVVSSHAILHVIPNRPSELVPLNEWYKEALLFNATLKFNFFKNFLIAKMFLRWKRVKKVSQFRALCDLVSKSMITCTPGFGSALLRIYSLVVDLDQVQLLPLSDRRCRPLRDFNNVTIKLLNEAQECLKMFYSYCLSVINKTKENCFEYLEYCKEQLSKKPRKPRGQSIFVTKERKAIKLQNMKHAHHEILQMEKFIQLVEQILITKLLTLARRNICTFVNDVLDCLVIKDQGLFEVALEFNKTDHLVLNPGYAMLQRSLFFALESVLRILCQTAEVLEAGFNMPDDGEDVERENSPASSSEKSDSKRPDSKSPNMLHNFLIGQSPIMFAPATSLPRLSIYDRTTHNTPIARPLYSPKAPEKEDKRSTNLKSLLQESFIQESQAFPENTEEQRPESAERCIEPTGGLLVQGKTMQLRVGALTSPLSKKKLEGVVFRE</sequence>
<evidence type="ECO:0000256" key="1">
    <source>
        <dbReference type="SAM" id="MobiDB-lite"/>
    </source>
</evidence>
<feature type="region of interest" description="Disordered" evidence="1">
    <location>
        <begin position="594"/>
        <end position="627"/>
    </location>
</feature>
<dbReference type="OrthoDB" id="5986589at2759"/>
<comment type="caution">
    <text evidence="2">The sequence shown here is derived from an EMBL/GenBank/DDBJ whole genome shotgun (WGS) entry which is preliminary data.</text>
</comment>
<feature type="compositionally biased region" description="Basic and acidic residues" evidence="1">
    <location>
        <begin position="613"/>
        <end position="622"/>
    </location>
</feature>
<proteinExistence type="predicted"/>
<evidence type="ECO:0000313" key="2">
    <source>
        <dbReference type="EMBL" id="CAB4008798.1"/>
    </source>
</evidence>
<gene>
    <name evidence="2" type="ORF">PACLA_8A072225</name>
</gene>
<name>A0A7D9EF01_PARCT</name>
<dbReference type="AlphaFoldDB" id="A0A7D9EF01"/>
<protein>
    <submittedName>
        <fullName evidence="2">Uncharacterized protein</fullName>
    </submittedName>
</protein>
<dbReference type="EMBL" id="CACRXK020006231">
    <property type="protein sequence ID" value="CAB4008798.1"/>
    <property type="molecule type" value="Genomic_DNA"/>
</dbReference>
<reference evidence="2" key="1">
    <citation type="submission" date="2020-04" db="EMBL/GenBank/DDBJ databases">
        <authorList>
            <person name="Alioto T."/>
            <person name="Alioto T."/>
            <person name="Gomez Garrido J."/>
        </authorList>
    </citation>
    <scope>NUCLEOTIDE SEQUENCE</scope>
    <source>
        <strain evidence="2">A484AB</strain>
    </source>
</reference>
<organism evidence="2 3">
    <name type="scientific">Paramuricea clavata</name>
    <name type="common">Red gorgonian</name>
    <name type="synonym">Violescent sea-whip</name>
    <dbReference type="NCBI Taxonomy" id="317549"/>
    <lineage>
        <taxon>Eukaryota</taxon>
        <taxon>Metazoa</taxon>
        <taxon>Cnidaria</taxon>
        <taxon>Anthozoa</taxon>
        <taxon>Octocorallia</taxon>
        <taxon>Malacalcyonacea</taxon>
        <taxon>Plexauridae</taxon>
        <taxon>Paramuricea</taxon>
    </lineage>
</organism>
<dbReference type="Proteomes" id="UP001152795">
    <property type="component" value="Unassembled WGS sequence"/>
</dbReference>